<name>A0ABP0KTZ2_9DINO</name>
<evidence type="ECO:0000313" key="3">
    <source>
        <dbReference type="Proteomes" id="UP001642484"/>
    </source>
</evidence>
<organism evidence="2 3">
    <name type="scientific">Durusdinium trenchii</name>
    <dbReference type="NCBI Taxonomy" id="1381693"/>
    <lineage>
        <taxon>Eukaryota</taxon>
        <taxon>Sar</taxon>
        <taxon>Alveolata</taxon>
        <taxon>Dinophyceae</taxon>
        <taxon>Suessiales</taxon>
        <taxon>Symbiodiniaceae</taxon>
        <taxon>Durusdinium</taxon>
    </lineage>
</organism>
<reference evidence="2 3" key="1">
    <citation type="submission" date="2024-02" db="EMBL/GenBank/DDBJ databases">
        <authorList>
            <person name="Chen Y."/>
            <person name="Shah S."/>
            <person name="Dougan E. K."/>
            <person name="Thang M."/>
            <person name="Chan C."/>
        </authorList>
    </citation>
    <scope>NUCLEOTIDE SEQUENCE [LARGE SCALE GENOMIC DNA]</scope>
</reference>
<feature type="signal peptide" evidence="1">
    <location>
        <begin position="1"/>
        <end position="16"/>
    </location>
</feature>
<accession>A0ABP0KTZ2</accession>
<comment type="caution">
    <text evidence="2">The sequence shown here is derived from an EMBL/GenBank/DDBJ whole genome shotgun (WGS) entry which is preliminary data.</text>
</comment>
<dbReference type="EMBL" id="CAXAMN010010001">
    <property type="protein sequence ID" value="CAK9030330.1"/>
    <property type="molecule type" value="Genomic_DNA"/>
</dbReference>
<gene>
    <name evidence="2" type="ORF">CCMP2556_LOCUS17825</name>
</gene>
<evidence type="ECO:0000313" key="2">
    <source>
        <dbReference type="EMBL" id="CAK9030330.1"/>
    </source>
</evidence>
<evidence type="ECO:0000256" key="1">
    <source>
        <dbReference type="SAM" id="SignalP"/>
    </source>
</evidence>
<proteinExistence type="predicted"/>
<keyword evidence="3" id="KW-1185">Reference proteome</keyword>
<dbReference type="Proteomes" id="UP001642484">
    <property type="component" value="Unassembled WGS sequence"/>
</dbReference>
<protein>
    <submittedName>
        <fullName evidence="2">Uncharacterized protein</fullName>
    </submittedName>
</protein>
<feature type="chain" id="PRO_5045123934" evidence="1">
    <location>
        <begin position="17"/>
        <end position="150"/>
    </location>
</feature>
<sequence length="150" mass="16332">MAALAALRSSAMLVLCESEAAMARKAVVLQGLRCRAAEMALQAVATLAEEGLLPTVSLVLDRTCAYAKRRRWCVGLDSAKEGLGLLLQRGWLQEEASLFYTFFRCTEAVFDFKAPIWPSPALAPLWAELAKLKAEAQERHGAGRLLALAL</sequence>
<keyword evidence="1" id="KW-0732">Signal</keyword>